<dbReference type="Proteomes" id="UP000799429">
    <property type="component" value="Unassembled WGS sequence"/>
</dbReference>
<accession>A0A9P4VL43</accession>
<feature type="coiled-coil region" evidence="1">
    <location>
        <begin position="135"/>
        <end position="162"/>
    </location>
</feature>
<organism evidence="2 3">
    <name type="scientific">Patellaria atrata CBS 101060</name>
    <dbReference type="NCBI Taxonomy" id="1346257"/>
    <lineage>
        <taxon>Eukaryota</taxon>
        <taxon>Fungi</taxon>
        <taxon>Dikarya</taxon>
        <taxon>Ascomycota</taxon>
        <taxon>Pezizomycotina</taxon>
        <taxon>Dothideomycetes</taxon>
        <taxon>Dothideomycetes incertae sedis</taxon>
        <taxon>Patellariales</taxon>
        <taxon>Patellariaceae</taxon>
        <taxon>Patellaria</taxon>
    </lineage>
</organism>
<evidence type="ECO:0000313" key="2">
    <source>
        <dbReference type="EMBL" id="KAF2837101.1"/>
    </source>
</evidence>
<sequence length="173" mass="19505">MITGREDEDLTSFFKLENEVMNKIGALREDSESPAAARSTNATAEKIKALGKKAAETLAAVLSSTERYKELRKDAEDLLDQARNIKTIRGILKQRGDSTTLFRYMFVTSEWEKVDESQKALTDKLDFLQGEDGLVAGIERARNKHRTESERLQEEIRLLQESQSGNITGADCY</sequence>
<comment type="caution">
    <text evidence="2">The sequence shown here is derived from an EMBL/GenBank/DDBJ whole genome shotgun (WGS) entry which is preliminary data.</text>
</comment>
<dbReference type="AlphaFoldDB" id="A0A9P4VL43"/>
<evidence type="ECO:0000313" key="3">
    <source>
        <dbReference type="Proteomes" id="UP000799429"/>
    </source>
</evidence>
<protein>
    <submittedName>
        <fullName evidence="2">Uncharacterized protein</fullName>
    </submittedName>
</protein>
<keyword evidence="1" id="KW-0175">Coiled coil</keyword>
<dbReference type="EMBL" id="MU006101">
    <property type="protein sequence ID" value="KAF2837101.1"/>
    <property type="molecule type" value="Genomic_DNA"/>
</dbReference>
<proteinExistence type="predicted"/>
<gene>
    <name evidence="2" type="ORF">M501DRAFT_219620</name>
</gene>
<reference evidence="2" key="1">
    <citation type="journal article" date="2020" name="Stud. Mycol.">
        <title>101 Dothideomycetes genomes: a test case for predicting lifestyles and emergence of pathogens.</title>
        <authorList>
            <person name="Haridas S."/>
            <person name="Albert R."/>
            <person name="Binder M."/>
            <person name="Bloem J."/>
            <person name="Labutti K."/>
            <person name="Salamov A."/>
            <person name="Andreopoulos B."/>
            <person name="Baker S."/>
            <person name="Barry K."/>
            <person name="Bills G."/>
            <person name="Bluhm B."/>
            <person name="Cannon C."/>
            <person name="Castanera R."/>
            <person name="Culley D."/>
            <person name="Daum C."/>
            <person name="Ezra D."/>
            <person name="Gonzalez J."/>
            <person name="Henrissat B."/>
            <person name="Kuo A."/>
            <person name="Liang C."/>
            <person name="Lipzen A."/>
            <person name="Lutzoni F."/>
            <person name="Magnuson J."/>
            <person name="Mondo S."/>
            <person name="Nolan M."/>
            <person name="Ohm R."/>
            <person name="Pangilinan J."/>
            <person name="Park H.-J."/>
            <person name="Ramirez L."/>
            <person name="Alfaro M."/>
            <person name="Sun H."/>
            <person name="Tritt A."/>
            <person name="Yoshinaga Y."/>
            <person name="Zwiers L.-H."/>
            <person name="Turgeon B."/>
            <person name="Goodwin S."/>
            <person name="Spatafora J."/>
            <person name="Crous P."/>
            <person name="Grigoriev I."/>
        </authorList>
    </citation>
    <scope>NUCLEOTIDE SEQUENCE</scope>
    <source>
        <strain evidence="2">CBS 101060</strain>
    </source>
</reference>
<evidence type="ECO:0000256" key="1">
    <source>
        <dbReference type="SAM" id="Coils"/>
    </source>
</evidence>
<feature type="coiled-coil region" evidence="1">
    <location>
        <begin position="61"/>
        <end position="88"/>
    </location>
</feature>
<name>A0A9P4VL43_9PEZI</name>
<keyword evidence="3" id="KW-1185">Reference proteome</keyword>